<dbReference type="GeneID" id="29390092"/>
<evidence type="ECO:0000256" key="3">
    <source>
        <dbReference type="ARBA" id="ARBA00022777"/>
    </source>
</evidence>
<dbReference type="STRING" id="757424.Hsero_4442"/>
<dbReference type="InterPro" id="IPR049382">
    <property type="entry name" value="FGGY_C_2"/>
</dbReference>
<evidence type="ECO:0000259" key="4">
    <source>
        <dbReference type="Pfam" id="PF00370"/>
    </source>
</evidence>
<dbReference type="HOGENOM" id="CLU_034535_0_0_4"/>
<dbReference type="PANTHER" id="PTHR43095:SF5">
    <property type="entry name" value="XYLULOSE KINASE"/>
    <property type="match status" value="1"/>
</dbReference>
<protein>
    <submittedName>
        <fullName evidence="6">L-fuculokinase protein</fullName>
        <ecNumber evidence="6">2.7.1.51</ecNumber>
    </submittedName>
</protein>
<dbReference type="EC" id="2.7.1.51" evidence="6"/>
<keyword evidence="7" id="KW-1185">Reference proteome</keyword>
<sequence length="478" mass="51539">MMQAATHNASSAVAAAVAAIAVFDIGKTNIKLTLVDEHGQELAVRRRPNQPRQDGPYPHHDVAAIEAWLLENLAALARQWRIRAIVPVTHGATAALVDEAGLVLPVADYEHDFALPPAHRPYESLRPPFAQSASPLLGMGLNLGRQLYWQSQRYPDAFARARYLLMYPQYWSWRLSGVAAGELSSLGCHTDLWQPGQQCYSSLLAQCNWTPLMPPLRAAWERLGPLRPELAQRTGLPADCAVLCGVHDSNASLLRYLRGTGGGPRIVLSSGTWLIAAALDGCVSGLREEADMLANVNVLGAPVACMRFMGGREFAQIAGDDLPCSAEQLQALIDAQVFALPCFSECGGPFAGRRGSIVGQAPQQPGSRYALATLYCALMTAYCLDALDAPGEIVVEGSFTANPHFAALLAALVSRTVYRSSDASGTTLGGWLLDRWERAPETATLPALLPAEPLALRGLAAYREDWLRKLGELERVAA</sequence>
<accession>D8IVV0</accession>
<name>D8IVV0_HERSS</name>
<dbReference type="KEGG" id="hse:Hsero_4442"/>
<dbReference type="InterPro" id="IPR050406">
    <property type="entry name" value="FGGY_Carb_Kinase"/>
</dbReference>
<dbReference type="EMBL" id="CP002039">
    <property type="protein sequence ID" value="ADJ65908.1"/>
    <property type="molecule type" value="Genomic_DNA"/>
</dbReference>
<dbReference type="InterPro" id="IPR018484">
    <property type="entry name" value="FGGY_N"/>
</dbReference>
<dbReference type="Proteomes" id="UP000000329">
    <property type="component" value="Chromosome"/>
</dbReference>
<dbReference type="Gene3D" id="3.30.420.40">
    <property type="match status" value="2"/>
</dbReference>
<dbReference type="PANTHER" id="PTHR43095">
    <property type="entry name" value="SUGAR KINASE"/>
    <property type="match status" value="1"/>
</dbReference>
<evidence type="ECO:0000259" key="5">
    <source>
        <dbReference type="Pfam" id="PF21546"/>
    </source>
</evidence>
<dbReference type="eggNOG" id="COG1070">
    <property type="taxonomic scope" value="Bacteria"/>
</dbReference>
<comment type="similarity">
    <text evidence="1">Belongs to the FGGY kinase family.</text>
</comment>
<organism evidence="6 7">
    <name type="scientific">Herbaspirillum seropedicae (strain SmR1)</name>
    <dbReference type="NCBI Taxonomy" id="757424"/>
    <lineage>
        <taxon>Bacteria</taxon>
        <taxon>Pseudomonadati</taxon>
        <taxon>Pseudomonadota</taxon>
        <taxon>Betaproteobacteria</taxon>
        <taxon>Burkholderiales</taxon>
        <taxon>Oxalobacteraceae</taxon>
        <taxon>Herbaspirillum</taxon>
    </lineage>
</organism>
<evidence type="ECO:0000313" key="7">
    <source>
        <dbReference type="Proteomes" id="UP000000329"/>
    </source>
</evidence>
<dbReference type="InterPro" id="IPR043129">
    <property type="entry name" value="ATPase_NBD"/>
</dbReference>
<dbReference type="RefSeq" id="WP_013236361.1">
    <property type="nucleotide sequence ID" value="NC_014323.1"/>
</dbReference>
<gene>
    <name evidence="6" type="primary">fucK</name>
    <name evidence="6" type="ordered locus">Hsero_4442</name>
</gene>
<dbReference type="GO" id="GO:0008737">
    <property type="term" value="F:L-fuculokinase activity"/>
    <property type="evidence" value="ECO:0007669"/>
    <property type="project" value="UniProtKB-EC"/>
</dbReference>
<keyword evidence="3 6" id="KW-0418">Kinase</keyword>
<evidence type="ECO:0000256" key="1">
    <source>
        <dbReference type="ARBA" id="ARBA00009156"/>
    </source>
</evidence>
<dbReference type="AlphaFoldDB" id="D8IVV0"/>
<dbReference type="Pfam" id="PF00370">
    <property type="entry name" value="FGGY_N"/>
    <property type="match status" value="1"/>
</dbReference>
<keyword evidence="2 6" id="KW-0808">Transferase</keyword>
<proteinExistence type="inferred from homology"/>
<evidence type="ECO:0000313" key="6">
    <source>
        <dbReference type="EMBL" id="ADJ65908.1"/>
    </source>
</evidence>
<dbReference type="SUPFAM" id="SSF53067">
    <property type="entry name" value="Actin-like ATPase domain"/>
    <property type="match status" value="1"/>
</dbReference>
<dbReference type="Pfam" id="PF21546">
    <property type="entry name" value="FGGY_C_2"/>
    <property type="match status" value="1"/>
</dbReference>
<evidence type="ECO:0000256" key="2">
    <source>
        <dbReference type="ARBA" id="ARBA00022679"/>
    </source>
</evidence>
<feature type="domain" description="Carbohydrate kinase FGGY N-terminal" evidence="4">
    <location>
        <begin position="21"/>
        <end position="254"/>
    </location>
</feature>
<feature type="domain" description="Carbohydrate kinase FGGY C-terminal" evidence="5">
    <location>
        <begin position="264"/>
        <end position="436"/>
    </location>
</feature>
<dbReference type="CDD" id="cd07772">
    <property type="entry name" value="ASKHA_NBD_FGGY_NaCK-like"/>
    <property type="match status" value="1"/>
</dbReference>
<reference evidence="6 7" key="1">
    <citation type="submission" date="2010-04" db="EMBL/GenBank/DDBJ databases">
        <title>The genome of Herbaspirillum seropedicae SmR1, an endophytic, nitrogen-fixing, plant-growth promoting beta-Proteobacteria.</title>
        <authorList>
            <person name="Pedrosa F.O."/>
            <person name="Monteiro R.A."/>
            <person name="Wassem R."/>
            <person name="Cruz L.M."/>
            <person name="Ayub R.A."/>
            <person name="Colauto N.B."/>
            <person name="Fernandez M.A."/>
            <person name="Fungaro M.H.P."/>
            <person name="Grisard E.C."/>
            <person name="Hungria M."/>
            <person name="Madeira H.M.F."/>
            <person name="Nodari R.O."/>
            <person name="Osaku C.A."/>
            <person name="Petzl-Erler M.L."/>
            <person name="Terenzi H."/>
            <person name="Vieira L.G.E."/>
            <person name="Almeida M.I.M."/>
            <person name="Alves L.R."/>
            <person name="Arantes O.M.N."/>
            <person name="Balsanelli E."/>
            <person name="Barcellos F.G."/>
            <person name="Baura V.A."/>
            <person name="Binde D.R."/>
            <person name="Campo R.J."/>
            <person name="Chubatsu L.S."/>
            <person name="Chueire L.M.O."/>
            <person name="Ciferri R.R."/>
            <person name="Correa L.C."/>
            <person name="da Conceicao Silva J.L."/>
            <person name="Dabul A.N.G."/>
            <person name="Dambros B.P."/>
            <person name="Faoro H."/>
            <person name="Favetti A."/>
            <person name="Friedermann G."/>
            <person name="Furlaneto M.C."/>
            <person name="Gasques L.S."/>
            <person name="Gimenes C.C.T."/>
            <person name="Gioppo N.M.R."/>
            <person name="Glienke-Blanco C."/>
            <person name="Godoy L.P."/>
            <person name="Guerra M.P."/>
            <person name="Karp S."/>
            <person name="Kava-Cordeiro V."/>
            <person name="Margarido V.P."/>
            <person name="Mathioni S.M."/>
            <person name="Menck-Soares M.A."/>
            <person name="Murace N.K."/>
            <person name="Nicolas M.F."/>
            <person name="Oliveira C.E.C."/>
            <person name="Pagnan N.A.B."/>
            <person name="Pamphile J.A."/>
            <person name="Patussi E.V."/>
            <person name="Pereira L.F.P."/>
            <person name="Pereira-Ferrari L."/>
            <person name="Pinto F.G.S."/>
            <person name="Precoma C."/>
            <person name="Prioli A.J."/>
            <person name="Prioli S.M.A.P."/>
            <person name="Raittz R.T."/>
            <person name="Ramos H.J.O."/>
            <person name="Ribeiro E.M.S.F."/>
            <person name="Rigo L.U."/>
            <person name="Rocha C.L.M.S.C."/>
            <person name="Rocha S.N."/>
            <person name="Santos K."/>
            <person name="Satori D."/>
            <person name="Silva A.G."/>
            <person name="Simao R.C.G."/>
            <person name="Soares M.A.M."/>
            <person name="Souza E.M."/>
            <person name="Steffens M.B.R."/>
            <person name="Steindel M."/>
            <person name="Tadra-Sfeir M.Z."/>
            <person name="Takahashi E.K."/>
            <person name="Torres R.A."/>
            <person name="Valle J.S."/>
            <person name="Vernal J.I."/>
            <person name="Vilas-Boas L.A."/>
            <person name="Watanabe M.A.E."/>
            <person name="Weiss V.A."/>
            <person name="Yates M.A."/>
            <person name="Souza E.M."/>
        </authorList>
    </citation>
    <scope>NUCLEOTIDE SEQUENCE [LARGE SCALE GENOMIC DNA]</scope>
    <source>
        <strain evidence="6 7">SmR1</strain>
    </source>
</reference>